<name>A0AA40DS43_9PEZI</name>
<organism evidence="2 3">
    <name type="scientific">Lasiosphaeria miniovina</name>
    <dbReference type="NCBI Taxonomy" id="1954250"/>
    <lineage>
        <taxon>Eukaryota</taxon>
        <taxon>Fungi</taxon>
        <taxon>Dikarya</taxon>
        <taxon>Ascomycota</taxon>
        <taxon>Pezizomycotina</taxon>
        <taxon>Sordariomycetes</taxon>
        <taxon>Sordariomycetidae</taxon>
        <taxon>Sordariales</taxon>
        <taxon>Lasiosphaeriaceae</taxon>
        <taxon>Lasiosphaeria</taxon>
    </lineage>
</organism>
<reference evidence="2" key="1">
    <citation type="submission" date="2023-06" db="EMBL/GenBank/DDBJ databases">
        <title>Genome-scale phylogeny and comparative genomics of the fungal order Sordariales.</title>
        <authorList>
            <consortium name="Lawrence Berkeley National Laboratory"/>
            <person name="Hensen N."/>
            <person name="Bonometti L."/>
            <person name="Westerberg I."/>
            <person name="Brannstrom I.O."/>
            <person name="Guillou S."/>
            <person name="Cros-Aarteil S."/>
            <person name="Calhoun S."/>
            <person name="Haridas S."/>
            <person name="Kuo A."/>
            <person name="Mondo S."/>
            <person name="Pangilinan J."/>
            <person name="Riley R."/>
            <person name="LaButti K."/>
            <person name="Andreopoulos B."/>
            <person name="Lipzen A."/>
            <person name="Chen C."/>
            <person name="Yanf M."/>
            <person name="Daum C."/>
            <person name="Ng V."/>
            <person name="Clum A."/>
            <person name="Steindorff A."/>
            <person name="Ohm R."/>
            <person name="Martin F."/>
            <person name="Silar P."/>
            <person name="Natvig D."/>
            <person name="Lalanne C."/>
            <person name="Gautier V."/>
            <person name="Ament-velasquez S.L."/>
            <person name="Kruys A."/>
            <person name="Hutchinson M.I."/>
            <person name="Powell A.J."/>
            <person name="Barry K."/>
            <person name="Miller A.N."/>
            <person name="Grigoriev I.V."/>
            <person name="Debuchy R."/>
            <person name="Gladieux P."/>
            <person name="Thoren M.H."/>
            <person name="Johannesson H."/>
        </authorList>
    </citation>
    <scope>NUCLEOTIDE SEQUENCE</scope>
    <source>
        <strain evidence="2">SMH2392-1A</strain>
    </source>
</reference>
<proteinExistence type="predicted"/>
<evidence type="ECO:0000313" key="3">
    <source>
        <dbReference type="Proteomes" id="UP001172101"/>
    </source>
</evidence>
<dbReference type="RefSeq" id="XP_060295461.1">
    <property type="nucleotide sequence ID" value="XM_060446756.1"/>
</dbReference>
<dbReference type="GeneID" id="85330026"/>
<keyword evidence="1" id="KW-0812">Transmembrane</keyword>
<comment type="caution">
    <text evidence="2">The sequence shown here is derived from an EMBL/GenBank/DDBJ whole genome shotgun (WGS) entry which is preliminary data.</text>
</comment>
<dbReference type="AlphaFoldDB" id="A0AA40DS43"/>
<dbReference type="Proteomes" id="UP001172101">
    <property type="component" value="Unassembled WGS sequence"/>
</dbReference>
<evidence type="ECO:0000313" key="2">
    <source>
        <dbReference type="EMBL" id="KAK0714139.1"/>
    </source>
</evidence>
<gene>
    <name evidence="2" type="ORF">B0T26DRAFT_784142</name>
</gene>
<feature type="transmembrane region" description="Helical" evidence="1">
    <location>
        <begin position="477"/>
        <end position="497"/>
    </location>
</feature>
<protein>
    <submittedName>
        <fullName evidence="2">Uncharacterized protein</fullName>
    </submittedName>
</protein>
<dbReference type="EMBL" id="JAUIRO010000005">
    <property type="protein sequence ID" value="KAK0714139.1"/>
    <property type="molecule type" value="Genomic_DNA"/>
</dbReference>
<keyword evidence="1" id="KW-1133">Transmembrane helix</keyword>
<feature type="transmembrane region" description="Helical" evidence="1">
    <location>
        <begin position="52"/>
        <end position="73"/>
    </location>
</feature>
<feature type="transmembrane region" description="Helical" evidence="1">
    <location>
        <begin position="116"/>
        <end position="135"/>
    </location>
</feature>
<keyword evidence="3" id="KW-1185">Reference proteome</keyword>
<keyword evidence="1" id="KW-0472">Membrane</keyword>
<sequence length="571" mass="62680">MRTQLLSIRPLLLWFMGSVVFDLLYCLFVYHVLIKGHIQVGPALFDASRANYLVTIFSLISGFLMDITLRNLLSYMRMAFLARPGGAPVTTFLALGPSTDWLSAAKIAWATQPPNFWLLVRLALPILSLALGSILKINTAFEYYFVSDGVGLDVYAGLTTLDNRVLEVASTAEVLVYFSMWVSSLLSTSKFAVGFALPDCGNSLCQALVLPGGLEMSRQHRPLEPFLNYSIFHDGTFDNAQTILIENAPGFVAEFRSLGESMTFDPVGECVYGAGLINDSLQLCARQMGNSLAAGNCPQKLLDVQGCNDDRSWIHRPLKFSTNLTVYRQHTTTAYSRQNFSIIDVKAIGDPKPVFISAVEYMKIFSKILVPSPNASAEAVYNINALAFALTWSHRNYGEVFPNDNSTLASLLHNFLSVPLQFTVTAVQWSNYSITEKGLQLPPDMNATFALPAEMVTRAKGGASGQRLVIETWTGCVFIAATAALLVLVHVGIVRILRLREPLPATSGIGDIDIMNSADDTTVRTLRAGAEDGDSPREDMSLLEFTRGLGTASSRSLAKSLRDRRVQRRKS</sequence>
<feature type="transmembrane region" description="Helical" evidence="1">
    <location>
        <begin position="12"/>
        <end position="32"/>
    </location>
</feature>
<evidence type="ECO:0000256" key="1">
    <source>
        <dbReference type="SAM" id="Phobius"/>
    </source>
</evidence>
<accession>A0AA40DS43</accession>